<dbReference type="EMBL" id="BARW01035788">
    <property type="protein sequence ID" value="GAJ22847.1"/>
    <property type="molecule type" value="Genomic_DNA"/>
</dbReference>
<organism evidence="1">
    <name type="scientific">marine sediment metagenome</name>
    <dbReference type="NCBI Taxonomy" id="412755"/>
    <lineage>
        <taxon>unclassified sequences</taxon>
        <taxon>metagenomes</taxon>
        <taxon>ecological metagenomes</taxon>
    </lineage>
</organism>
<proteinExistence type="predicted"/>
<gene>
    <name evidence="1" type="ORF">S12H4_55733</name>
</gene>
<feature type="non-terminal residue" evidence="1">
    <location>
        <position position="1"/>
    </location>
</feature>
<comment type="caution">
    <text evidence="1">The sequence shown here is derived from an EMBL/GenBank/DDBJ whole genome shotgun (WGS) entry which is preliminary data.</text>
</comment>
<dbReference type="AlphaFoldDB" id="X1VR20"/>
<evidence type="ECO:0000313" key="1">
    <source>
        <dbReference type="EMBL" id="GAJ22847.1"/>
    </source>
</evidence>
<accession>X1VR20</accession>
<sequence length="163" mass="18899">TQKTDALDRYAVDAQERRKNLTVFNEVATTAPSKWVELISKGDAKEFVNTETGEIREVREKTYRDRIKGCGQESKLKLVAAGRTIEGIVKIPYHKIIKQFKGIYIKGEGYVFKIGRSEIEKLMGVIEKITLYVRHKVSVWHKELVGLERWKYYLQEVDYTGTL</sequence>
<protein>
    <submittedName>
        <fullName evidence="1">Uncharacterized protein</fullName>
    </submittedName>
</protein>
<name>X1VR20_9ZZZZ</name>
<reference evidence="1" key="1">
    <citation type="journal article" date="2014" name="Front. Microbiol.">
        <title>High frequency of phylogenetically diverse reductive dehalogenase-homologous genes in deep subseafloor sedimentary metagenomes.</title>
        <authorList>
            <person name="Kawai M."/>
            <person name="Futagami T."/>
            <person name="Toyoda A."/>
            <person name="Takaki Y."/>
            <person name="Nishi S."/>
            <person name="Hori S."/>
            <person name="Arai W."/>
            <person name="Tsubouchi T."/>
            <person name="Morono Y."/>
            <person name="Uchiyama I."/>
            <person name="Ito T."/>
            <person name="Fujiyama A."/>
            <person name="Inagaki F."/>
            <person name="Takami H."/>
        </authorList>
    </citation>
    <scope>NUCLEOTIDE SEQUENCE</scope>
    <source>
        <strain evidence="1">Expedition CK06-06</strain>
    </source>
</reference>